<evidence type="ECO:0000256" key="1">
    <source>
        <dbReference type="ARBA" id="ARBA00022729"/>
    </source>
</evidence>
<keyword evidence="1" id="KW-0732">Signal</keyword>
<dbReference type="InterPro" id="IPR008274">
    <property type="entry name" value="AldOxase/xan_DH_MoCoBD1"/>
</dbReference>
<dbReference type="NCBIfam" id="TIGR01409">
    <property type="entry name" value="TAT_signal_seq"/>
    <property type="match status" value="1"/>
</dbReference>
<evidence type="ECO:0000313" key="4">
    <source>
        <dbReference type="Proteomes" id="UP000245539"/>
    </source>
</evidence>
<organism evidence="3 4">
    <name type="scientific">Leucothrix pacifica</name>
    <dbReference type="NCBI Taxonomy" id="1247513"/>
    <lineage>
        <taxon>Bacteria</taxon>
        <taxon>Pseudomonadati</taxon>
        <taxon>Pseudomonadota</taxon>
        <taxon>Gammaproteobacteria</taxon>
        <taxon>Thiotrichales</taxon>
        <taxon>Thiotrichaceae</taxon>
        <taxon>Leucothrix</taxon>
    </lineage>
</organism>
<gene>
    <name evidence="3" type="ORF">DKW60_11175</name>
</gene>
<dbReference type="EMBL" id="QGKM01000028">
    <property type="protein sequence ID" value="PWQ97111.1"/>
    <property type="molecule type" value="Genomic_DNA"/>
</dbReference>
<evidence type="ECO:0000313" key="3">
    <source>
        <dbReference type="EMBL" id="PWQ97111.1"/>
    </source>
</evidence>
<accession>A0A317CG38</accession>
<dbReference type="Proteomes" id="UP000245539">
    <property type="component" value="Unassembled WGS sequence"/>
</dbReference>
<dbReference type="Pfam" id="PF20256">
    <property type="entry name" value="MoCoBD_2"/>
    <property type="match status" value="1"/>
</dbReference>
<feature type="domain" description="Aldehyde oxidase/xanthine dehydrogenase a/b hammerhead" evidence="2">
    <location>
        <begin position="243"/>
        <end position="322"/>
    </location>
</feature>
<dbReference type="InterPro" id="IPR019546">
    <property type="entry name" value="TAT_signal_bac_arc"/>
</dbReference>
<dbReference type="InterPro" id="IPR012368">
    <property type="entry name" value="OxRdtase_Mopterin-bd_su_IorB"/>
</dbReference>
<dbReference type="SMART" id="SM01008">
    <property type="entry name" value="Ald_Xan_dh_C"/>
    <property type="match status" value="1"/>
</dbReference>
<proteinExistence type="predicted"/>
<comment type="caution">
    <text evidence="3">The sequence shown here is derived from an EMBL/GenBank/DDBJ whole genome shotgun (WGS) entry which is preliminary data.</text>
</comment>
<dbReference type="InterPro" id="IPR046867">
    <property type="entry name" value="AldOxase/xan_DH_MoCoBD2"/>
</dbReference>
<dbReference type="PANTHER" id="PTHR47495">
    <property type="entry name" value="ALDEHYDE DEHYDROGENASE"/>
    <property type="match status" value="1"/>
</dbReference>
<reference evidence="3 4" key="1">
    <citation type="submission" date="2018-05" db="EMBL/GenBank/DDBJ databases">
        <title>Leucothrix arctica sp. nov., isolated from Arctic seawater.</title>
        <authorList>
            <person name="Choi A."/>
            <person name="Baek K."/>
        </authorList>
    </citation>
    <scope>NUCLEOTIDE SEQUENCE [LARGE SCALE GENOMIC DNA]</scope>
    <source>
        <strain evidence="3 4">JCM 18388</strain>
    </source>
</reference>
<evidence type="ECO:0000259" key="2">
    <source>
        <dbReference type="SMART" id="SM01008"/>
    </source>
</evidence>
<dbReference type="PIRSF" id="PIRSF036389">
    <property type="entry name" value="IOR_B"/>
    <property type="match status" value="1"/>
</dbReference>
<dbReference type="OrthoDB" id="9767994at2"/>
<keyword evidence="4" id="KW-1185">Reference proteome</keyword>
<dbReference type="InterPro" id="IPR037165">
    <property type="entry name" value="AldOxase/xan_DH_Mopterin-bd_sf"/>
</dbReference>
<dbReference type="PANTHER" id="PTHR47495:SF2">
    <property type="entry name" value="ALDEHYDE DEHYDROGENASE"/>
    <property type="match status" value="1"/>
</dbReference>
<dbReference type="RefSeq" id="WP_109837740.1">
    <property type="nucleotide sequence ID" value="NZ_QGKM01000028.1"/>
</dbReference>
<protein>
    <recommendedName>
        <fullName evidence="2">Aldehyde oxidase/xanthine dehydrogenase a/b hammerhead domain-containing protein</fullName>
    </recommendedName>
</protein>
<dbReference type="Gene3D" id="3.30.365.10">
    <property type="entry name" value="Aldehyde oxidase/xanthine dehydrogenase, molybdopterin binding domain"/>
    <property type="match status" value="4"/>
</dbReference>
<dbReference type="GO" id="GO:0016491">
    <property type="term" value="F:oxidoreductase activity"/>
    <property type="evidence" value="ECO:0007669"/>
    <property type="project" value="InterPro"/>
</dbReference>
<sequence>MSTLGKITRRTFLVTSAAVAGGVVFGTYKYKQAVPNPLLNSDGSANPEFASLNPYIKIDQEGVTVITPRAEMGQGIQSTLAMLVAEELDLDWKRVKTEHGPASNSYYVGIMLEAMAGHMYDHSTKANIIRDLSHIPAKFLGLQITGGSMSTADAFVKMRSAGASARLALTLAAAQQWGVKATTLKTQDGHVINPASGEKLAYTALAAKAATIEAPAEPPLRDPSQWRYLGQSMPRLDIPAKVDGTAEFAIDVKQPDMLHATVKMSPRFGAGIKSSDTTKAETMKGVEKVITLDNHGFAVIADNTWRAFKAADAIDVEWGEVSYPQDTAGIFKIYEESFLAEPNGTYDEQGDVELVFADAGQNLVEAEYRVPYLAHSTMEPMTAVAQVKDGRVDIWTGSQAPTSLRDAIMAVDELTEDSVHIHTTLLGGGFGRRSETDFAVSAYKIAKQTNGKPVKVTWSREEDMQHDFYRPAAIARFKGVMGLKKPVALDVQIASPSIMLSMSKRSAFPALGPDALIAEGTAGQPDDIDNIRIRTYAPELDIPIGFWRSVGASYNGFVHESFMDELAVSQDLDPIAMRLEMFGDLAPTANKVVEKVAEMAGWTGRKTDKGGRGFAYTLSFGAHTAQIIDVSMTDRGISIDKVYCAIDVGTALDPRNIEAQVQSAIIYGLTSAMSGEITFENGEVVQSNYHDYPAMRMHQVPEIEVAVMENNPRITGVGEPGTPPSVPALANAIFAATGQRIRELPMNKSVDFV</sequence>
<dbReference type="PROSITE" id="PS51318">
    <property type="entry name" value="TAT"/>
    <property type="match status" value="1"/>
</dbReference>
<dbReference type="Pfam" id="PF02738">
    <property type="entry name" value="MoCoBD_1"/>
    <property type="match status" value="1"/>
</dbReference>
<name>A0A317CG38_9GAMM</name>
<dbReference type="AlphaFoldDB" id="A0A317CG38"/>
<dbReference type="SUPFAM" id="SSF56003">
    <property type="entry name" value="Molybdenum cofactor-binding domain"/>
    <property type="match status" value="2"/>
</dbReference>
<dbReference type="InterPro" id="IPR000674">
    <property type="entry name" value="Ald_Oxase/Xan_DH_a/b"/>
</dbReference>
<dbReference type="InterPro" id="IPR006311">
    <property type="entry name" value="TAT_signal"/>
</dbReference>
<dbReference type="InterPro" id="IPR052516">
    <property type="entry name" value="N-heterocyclic_Hydroxylase"/>
</dbReference>
<dbReference type="Gene3D" id="3.90.1170.50">
    <property type="entry name" value="Aldehyde oxidase/xanthine dehydrogenase, a/b hammerhead"/>
    <property type="match status" value="1"/>
</dbReference>